<dbReference type="Proteomes" id="UP001607303">
    <property type="component" value="Unassembled WGS sequence"/>
</dbReference>
<keyword evidence="2" id="KW-1185">Reference proteome</keyword>
<name>A0ABD2CLR5_VESMC</name>
<feature type="non-terminal residue" evidence="1">
    <location>
        <position position="1"/>
    </location>
</feature>
<comment type="caution">
    <text evidence="1">The sequence shown here is derived from an EMBL/GenBank/DDBJ whole genome shotgun (WGS) entry which is preliminary data.</text>
</comment>
<accession>A0ABD2CLR5</accession>
<evidence type="ECO:0000313" key="1">
    <source>
        <dbReference type="EMBL" id="KAL2745143.1"/>
    </source>
</evidence>
<proteinExistence type="predicted"/>
<reference evidence="1 2" key="1">
    <citation type="journal article" date="2024" name="Ann. Entomol. Soc. Am.">
        <title>Genomic analyses of the southern and eastern yellowjacket wasps (Hymenoptera: Vespidae) reveal evolutionary signatures of social life.</title>
        <authorList>
            <person name="Catto M.A."/>
            <person name="Caine P.B."/>
            <person name="Orr S.E."/>
            <person name="Hunt B.G."/>
            <person name="Goodisman M.A.D."/>
        </authorList>
    </citation>
    <scope>NUCLEOTIDE SEQUENCE [LARGE SCALE GENOMIC DNA]</scope>
    <source>
        <strain evidence="1">232</strain>
        <tissue evidence="1">Head and thorax</tissue>
    </source>
</reference>
<organism evidence="1 2">
    <name type="scientific">Vespula maculifrons</name>
    <name type="common">Eastern yellow jacket</name>
    <name type="synonym">Wasp</name>
    <dbReference type="NCBI Taxonomy" id="7453"/>
    <lineage>
        <taxon>Eukaryota</taxon>
        <taxon>Metazoa</taxon>
        <taxon>Ecdysozoa</taxon>
        <taxon>Arthropoda</taxon>
        <taxon>Hexapoda</taxon>
        <taxon>Insecta</taxon>
        <taxon>Pterygota</taxon>
        <taxon>Neoptera</taxon>
        <taxon>Endopterygota</taxon>
        <taxon>Hymenoptera</taxon>
        <taxon>Apocrita</taxon>
        <taxon>Aculeata</taxon>
        <taxon>Vespoidea</taxon>
        <taxon>Vespidae</taxon>
        <taxon>Vespinae</taxon>
        <taxon>Vespula</taxon>
    </lineage>
</organism>
<sequence>RYRKIMDKSLAEKGKKGERQNVRALKLVLSKEKFTTTGTGTLGIIVKYEDRRRACISNAAENADCRCQNAQRYTNRKLSPSCQRYDVSKLRMTFWYFIGTIRLDHYGVQRLLQIQQEHFDENVGRIRKLGNSTRRPSLLVQVEIHIVYFHMICNIHAIEYIKILKPELCRNGNKFDAFSMTLMKLITTSLRRVTDEK</sequence>
<protein>
    <submittedName>
        <fullName evidence="1">Uncharacterized protein</fullName>
    </submittedName>
</protein>
<evidence type="ECO:0000313" key="2">
    <source>
        <dbReference type="Proteomes" id="UP001607303"/>
    </source>
</evidence>
<dbReference type="EMBL" id="JAYRBN010000046">
    <property type="protein sequence ID" value="KAL2745143.1"/>
    <property type="molecule type" value="Genomic_DNA"/>
</dbReference>
<gene>
    <name evidence="1" type="ORF">V1477_006560</name>
</gene>
<dbReference type="AlphaFoldDB" id="A0ABD2CLR5"/>